<proteinExistence type="predicted"/>
<sequence length="339" mass="38145">MPRVEELLTPRDLIDYTKERTQEAYMGEYLFPEDKKEALEIDMVKGASNLPVSAKVHAFDTEAEIGSREGIEVFTQDLALIKKKIKIPEKTIIALESPRNDREEEDMIKNIFRDVDNLVASVRTRVECMRMEALSTGKIVINENGVKASIDYGMPAEHKSSKTWLSGSPTILEDMEEMVETIVDDTGFTPVRALTSKKNLSAILRDERIRAAVFGVNSSKLLTVAELNAFLAQQKLPQIAIYDKKYRIQDTKGKYSAKRFLPENAFVMMPEGKMGDTFYGVTAEELELRRNSDVEISEVGKIIVCQYNTIDPVAKWIKAVATALPSFPYADQVFVATIS</sequence>
<accession>A0A2M8ZAS5</accession>
<dbReference type="AlphaFoldDB" id="A0A2M8ZAS5"/>
<dbReference type="Proteomes" id="UP000231092">
    <property type="component" value="Unassembled WGS sequence"/>
</dbReference>
<evidence type="ECO:0000313" key="2">
    <source>
        <dbReference type="Proteomes" id="UP000231092"/>
    </source>
</evidence>
<protein>
    <submittedName>
        <fullName evidence="1">Major capsid protein E</fullName>
    </submittedName>
</protein>
<dbReference type="InterPro" id="IPR053738">
    <property type="entry name" value="Lambda_capsid_assembly"/>
</dbReference>
<dbReference type="OrthoDB" id="47969at2"/>
<gene>
    <name evidence="1" type="ORF">H171_4139</name>
</gene>
<evidence type="ECO:0000313" key="1">
    <source>
        <dbReference type="EMBL" id="PJJ30533.1"/>
    </source>
</evidence>
<organism evidence="1 2">
    <name type="scientific">[Clostridium] celerecrescens 18A</name>
    <dbReference type="NCBI Taxonomy" id="1286362"/>
    <lineage>
        <taxon>Bacteria</taxon>
        <taxon>Bacillati</taxon>
        <taxon>Bacillota</taxon>
        <taxon>Clostridia</taxon>
        <taxon>Lachnospirales</taxon>
        <taxon>Lachnospiraceae</taxon>
        <taxon>Lacrimispora</taxon>
    </lineage>
</organism>
<dbReference type="Gene3D" id="3.90.1690.10">
    <property type="entry name" value="phage-related protein like domain"/>
    <property type="match status" value="1"/>
</dbReference>
<reference evidence="1 2" key="1">
    <citation type="submission" date="2017-11" db="EMBL/GenBank/DDBJ databases">
        <title>Understudied soil microbes with underappreciated capabilities: Untangling the Clostridium saccharolyticum group.</title>
        <authorList>
            <person name="Leschine S."/>
        </authorList>
    </citation>
    <scope>NUCLEOTIDE SEQUENCE [LARGE SCALE GENOMIC DNA]</scope>
    <source>
        <strain evidence="1 2">18A</strain>
    </source>
</reference>
<dbReference type="Pfam" id="PF03864">
    <property type="entry name" value="Phage_cap_E"/>
    <property type="match status" value="1"/>
</dbReference>
<dbReference type="InterPro" id="IPR005564">
    <property type="entry name" value="Major_capsid_GpE"/>
</dbReference>
<comment type="caution">
    <text evidence="1">The sequence shown here is derived from an EMBL/GenBank/DDBJ whole genome shotgun (WGS) entry which is preliminary data.</text>
</comment>
<name>A0A2M8ZAS5_9FIRM</name>
<dbReference type="EMBL" id="PGET01000001">
    <property type="protein sequence ID" value="PJJ30533.1"/>
    <property type="molecule type" value="Genomic_DNA"/>
</dbReference>
<dbReference type="RefSeq" id="WP_100306775.1">
    <property type="nucleotide sequence ID" value="NZ_PGET01000001.1"/>
</dbReference>